<feature type="region of interest" description="Disordered" evidence="1">
    <location>
        <begin position="1"/>
        <end position="180"/>
    </location>
</feature>
<keyword evidence="3" id="KW-1185">Reference proteome</keyword>
<organism evidence="2 3">
    <name type="scientific">Ilyodon furcidens</name>
    <name type="common">goldbreast splitfin</name>
    <dbReference type="NCBI Taxonomy" id="33524"/>
    <lineage>
        <taxon>Eukaryota</taxon>
        <taxon>Metazoa</taxon>
        <taxon>Chordata</taxon>
        <taxon>Craniata</taxon>
        <taxon>Vertebrata</taxon>
        <taxon>Euteleostomi</taxon>
        <taxon>Actinopterygii</taxon>
        <taxon>Neopterygii</taxon>
        <taxon>Teleostei</taxon>
        <taxon>Neoteleostei</taxon>
        <taxon>Acanthomorphata</taxon>
        <taxon>Ovalentaria</taxon>
        <taxon>Atherinomorphae</taxon>
        <taxon>Cyprinodontiformes</taxon>
        <taxon>Goodeidae</taxon>
        <taxon>Ilyodon</taxon>
    </lineage>
</organism>
<evidence type="ECO:0000313" key="2">
    <source>
        <dbReference type="EMBL" id="MEQ2250022.1"/>
    </source>
</evidence>
<protein>
    <submittedName>
        <fullName evidence="2">Uncharacterized protein</fullName>
    </submittedName>
</protein>
<accession>A0ABV0UXW8</accession>
<evidence type="ECO:0000313" key="3">
    <source>
        <dbReference type="Proteomes" id="UP001482620"/>
    </source>
</evidence>
<reference evidence="2 3" key="1">
    <citation type="submission" date="2021-06" db="EMBL/GenBank/DDBJ databases">
        <authorList>
            <person name="Palmer J.M."/>
        </authorList>
    </citation>
    <scope>NUCLEOTIDE SEQUENCE [LARGE SCALE GENOMIC DNA]</scope>
    <source>
        <strain evidence="3">if_2019</strain>
        <tissue evidence="2">Muscle</tissue>
    </source>
</reference>
<dbReference type="Proteomes" id="UP001482620">
    <property type="component" value="Unassembled WGS sequence"/>
</dbReference>
<feature type="compositionally biased region" description="Pro residues" evidence="1">
    <location>
        <begin position="126"/>
        <end position="143"/>
    </location>
</feature>
<name>A0ABV0UXW8_9TELE</name>
<proteinExistence type="predicted"/>
<gene>
    <name evidence="2" type="ORF">ILYODFUR_035604</name>
</gene>
<feature type="compositionally biased region" description="Gly residues" evidence="1">
    <location>
        <begin position="78"/>
        <end position="91"/>
    </location>
</feature>
<evidence type="ECO:0000256" key="1">
    <source>
        <dbReference type="SAM" id="MobiDB-lite"/>
    </source>
</evidence>
<feature type="compositionally biased region" description="Low complexity" evidence="1">
    <location>
        <begin position="37"/>
        <end position="70"/>
    </location>
</feature>
<feature type="compositionally biased region" description="Pro residues" evidence="1">
    <location>
        <begin position="150"/>
        <end position="161"/>
    </location>
</feature>
<dbReference type="EMBL" id="JAHRIQ010087950">
    <property type="protein sequence ID" value="MEQ2250022.1"/>
    <property type="molecule type" value="Genomic_DNA"/>
</dbReference>
<comment type="caution">
    <text evidence="2">The sequence shown here is derived from an EMBL/GenBank/DDBJ whole genome shotgun (WGS) entry which is preliminary data.</text>
</comment>
<sequence>MYPSWGNYGPPPSQNYGGPGPRMPPVGAGQAPGSFGGFDASSGGSVFSSLQEQHRQQMQQLQMLHQKQLQSVLHHGNSGSGYGGGLSGGFNTGPQWHSEGQGHVEGSEGAQSYLMQEKTPVQTPRGPLPPKPGQQQPPPPQPQPAESKPVQPPPEPQPPRPQENIAAPQAPEASNTCPSGSDNISLPLQVMLKLVLIGVIVLV</sequence>